<name>A0A369JL48_HYPMA</name>
<dbReference type="InParanoid" id="A0A369JL48"/>
<sequence>MSSSEASLPPDRDKISLDSLPNELISVIFIHMYMISRKQAELARGVYGSDEGEYSNQDMTWKDEDLLDPNLFPKGIVAVCRRWREIAERLPILWTRIVAFVDSSPTPLSEVQAYLTLSRDLPLQVYVLRRPDPDLEEDLGERPRCRDVIELLVPHIPRCQKIDFDVIYSSSLPSICKDFFGHATLLETLNLKCETDAEIASGSSNPRSEIAEEPFLTPALKDLCVDGRNFIHASLALPSWIESIPKGQLRLAVHNFSPSDSISQDLEFTLHDFILFQDRLKVIRLSLSKVEFHDHSTPAPNVLLFADPLELKELSYEMFMDIMAFIGNGLTSIHISECDVAYLGFDFHSDSLTLEGISDDTDISGFLSSWSGRELKVSNCPGFDDITLDTLGKNNGRIRSLIVENCPKISPEGVMEMAQSLNERLALQQRRRGGFQDRKTCALENLRILGHPHVLTSAEERWFRQNASSGEFVWTARK</sequence>
<dbReference type="STRING" id="39966.A0A369JL48"/>
<dbReference type="EMBL" id="LUEZ02000053">
    <property type="protein sequence ID" value="RDB22052.1"/>
    <property type="molecule type" value="Genomic_DNA"/>
</dbReference>
<comment type="caution">
    <text evidence="1">The sequence shown here is derived from an EMBL/GenBank/DDBJ whole genome shotgun (WGS) entry which is preliminary data.</text>
</comment>
<dbReference type="Proteomes" id="UP000076154">
    <property type="component" value="Unassembled WGS sequence"/>
</dbReference>
<dbReference type="OrthoDB" id="3048627at2759"/>
<dbReference type="AlphaFoldDB" id="A0A369JL48"/>
<dbReference type="Gene3D" id="3.80.10.10">
    <property type="entry name" value="Ribonuclease Inhibitor"/>
    <property type="match status" value="1"/>
</dbReference>
<dbReference type="InterPro" id="IPR032675">
    <property type="entry name" value="LRR_dom_sf"/>
</dbReference>
<dbReference type="SUPFAM" id="SSF52047">
    <property type="entry name" value="RNI-like"/>
    <property type="match status" value="1"/>
</dbReference>
<evidence type="ECO:0000313" key="1">
    <source>
        <dbReference type="EMBL" id="RDB22052.1"/>
    </source>
</evidence>
<organism evidence="1 2">
    <name type="scientific">Hypsizygus marmoreus</name>
    <name type="common">White beech mushroom</name>
    <name type="synonym">Agaricus marmoreus</name>
    <dbReference type="NCBI Taxonomy" id="39966"/>
    <lineage>
        <taxon>Eukaryota</taxon>
        <taxon>Fungi</taxon>
        <taxon>Dikarya</taxon>
        <taxon>Basidiomycota</taxon>
        <taxon>Agaricomycotina</taxon>
        <taxon>Agaricomycetes</taxon>
        <taxon>Agaricomycetidae</taxon>
        <taxon>Agaricales</taxon>
        <taxon>Tricholomatineae</taxon>
        <taxon>Lyophyllaceae</taxon>
        <taxon>Hypsizygus</taxon>
    </lineage>
</organism>
<proteinExistence type="predicted"/>
<keyword evidence="2" id="KW-1185">Reference proteome</keyword>
<protein>
    <submittedName>
        <fullName evidence="1">Uncharacterized protein</fullName>
    </submittedName>
</protein>
<gene>
    <name evidence="1" type="ORF">Hypma_011145</name>
</gene>
<evidence type="ECO:0000313" key="2">
    <source>
        <dbReference type="Proteomes" id="UP000076154"/>
    </source>
</evidence>
<accession>A0A369JL48</accession>
<reference evidence="1" key="1">
    <citation type="submission" date="2018-04" db="EMBL/GenBank/DDBJ databases">
        <title>Whole genome sequencing of Hypsizygus marmoreus.</title>
        <authorList>
            <person name="Choi I.-G."/>
            <person name="Min B."/>
            <person name="Kim J.-G."/>
            <person name="Kim S."/>
            <person name="Oh Y.-L."/>
            <person name="Kong W.-S."/>
            <person name="Park H."/>
            <person name="Jeong J."/>
            <person name="Song E.-S."/>
        </authorList>
    </citation>
    <scope>NUCLEOTIDE SEQUENCE [LARGE SCALE GENOMIC DNA]</scope>
    <source>
        <strain evidence="1">51987-8</strain>
    </source>
</reference>